<reference evidence="3" key="1">
    <citation type="submission" date="2022-11" db="UniProtKB">
        <authorList>
            <consortium name="WormBaseParasite"/>
        </authorList>
    </citation>
    <scope>IDENTIFICATION</scope>
</reference>
<protein>
    <submittedName>
        <fullName evidence="3">Apple domain-containing protein</fullName>
    </submittedName>
</protein>
<dbReference type="Proteomes" id="UP000887569">
    <property type="component" value="Unplaced"/>
</dbReference>
<keyword evidence="2" id="KW-1185">Reference proteome</keyword>
<name>A0A915BI56_PARUN</name>
<feature type="chain" id="PRO_5037574813" evidence="1">
    <location>
        <begin position="19"/>
        <end position="160"/>
    </location>
</feature>
<evidence type="ECO:0000313" key="2">
    <source>
        <dbReference type="Proteomes" id="UP000887569"/>
    </source>
</evidence>
<sequence>MYVIYLFTLLMSVDIAEAVTTPNHFGNPCVLCHCFIEYTDRDQPTGIKPFGVAENPYNSTEDRCLVTCLRDNRCQSVVYGLVGGRDVFTCELYEESQIPSPGQLLYEPYVNTYLPKDSPCTVPHAHLQSLPLIIDEETSEMRKQRFRKLANQRNPFNFGR</sequence>
<keyword evidence="1" id="KW-0732">Signal</keyword>
<evidence type="ECO:0000256" key="1">
    <source>
        <dbReference type="SAM" id="SignalP"/>
    </source>
</evidence>
<evidence type="ECO:0000313" key="3">
    <source>
        <dbReference type="WBParaSite" id="PgR041_g052_t01"/>
    </source>
</evidence>
<dbReference type="AlphaFoldDB" id="A0A915BI56"/>
<dbReference type="WBParaSite" id="PgR041_g052_t01">
    <property type="protein sequence ID" value="PgR041_g052_t01"/>
    <property type="gene ID" value="PgR041_g052"/>
</dbReference>
<accession>A0A915BI56</accession>
<proteinExistence type="predicted"/>
<organism evidence="2 3">
    <name type="scientific">Parascaris univalens</name>
    <name type="common">Nematode worm</name>
    <dbReference type="NCBI Taxonomy" id="6257"/>
    <lineage>
        <taxon>Eukaryota</taxon>
        <taxon>Metazoa</taxon>
        <taxon>Ecdysozoa</taxon>
        <taxon>Nematoda</taxon>
        <taxon>Chromadorea</taxon>
        <taxon>Rhabditida</taxon>
        <taxon>Spirurina</taxon>
        <taxon>Ascaridomorpha</taxon>
        <taxon>Ascaridoidea</taxon>
        <taxon>Ascarididae</taxon>
        <taxon>Parascaris</taxon>
    </lineage>
</organism>
<feature type="signal peptide" evidence="1">
    <location>
        <begin position="1"/>
        <end position="18"/>
    </location>
</feature>